<protein>
    <submittedName>
        <fullName evidence="1">Uncharacterized protein</fullName>
    </submittedName>
</protein>
<proteinExistence type="predicted"/>
<feature type="non-terminal residue" evidence="1">
    <location>
        <position position="27"/>
    </location>
</feature>
<accession>A0A382FYK8</accession>
<reference evidence="1" key="1">
    <citation type="submission" date="2018-05" db="EMBL/GenBank/DDBJ databases">
        <authorList>
            <person name="Lanie J.A."/>
            <person name="Ng W.-L."/>
            <person name="Kazmierczak K.M."/>
            <person name="Andrzejewski T.M."/>
            <person name="Davidsen T.M."/>
            <person name="Wayne K.J."/>
            <person name="Tettelin H."/>
            <person name="Glass J.I."/>
            <person name="Rusch D."/>
            <person name="Podicherti R."/>
            <person name="Tsui H.-C.T."/>
            <person name="Winkler M.E."/>
        </authorList>
    </citation>
    <scope>NUCLEOTIDE SEQUENCE</scope>
</reference>
<name>A0A382FYK8_9ZZZZ</name>
<organism evidence="1">
    <name type="scientific">marine metagenome</name>
    <dbReference type="NCBI Taxonomy" id="408172"/>
    <lineage>
        <taxon>unclassified sequences</taxon>
        <taxon>metagenomes</taxon>
        <taxon>ecological metagenomes</taxon>
    </lineage>
</organism>
<evidence type="ECO:0000313" key="1">
    <source>
        <dbReference type="EMBL" id="SVB67327.1"/>
    </source>
</evidence>
<gene>
    <name evidence="1" type="ORF">METZ01_LOCUS220181</name>
</gene>
<dbReference type="AlphaFoldDB" id="A0A382FYK8"/>
<sequence length="27" mass="3107">MVNIDKHSNAWLSERVSAHFLCAYASR</sequence>
<dbReference type="EMBL" id="UINC01052230">
    <property type="protein sequence ID" value="SVB67327.1"/>
    <property type="molecule type" value="Genomic_DNA"/>
</dbReference>